<dbReference type="InterPro" id="IPR036259">
    <property type="entry name" value="MFS_trans_sf"/>
</dbReference>
<comment type="subcellular location">
    <subcellularLocation>
        <location evidence="1">Membrane</location>
        <topology evidence="1">Multi-pass membrane protein</topology>
    </subcellularLocation>
</comment>
<feature type="domain" description="Major facilitator superfamily (MFS) profile" evidence="7">
    <location>
        <begin position="20"/>
        <end position="509"/>
    </location>
</feature>
<keyword evidence="2" id="KW-0813">Transport</keyword>
<dbReference type="AlphaFoldDB" id="A0A512AIZ5"/>
<evidence type="ECO:0000313" key="8">
    <source>
        <dbReference type="EMBL" id="GEN99687.1"/>
    </source>
</evidence>
<proteinExistence type="predicted"/>
<dbReference type="SUPFAM" id="SSF103473">
    <property type="entry name" value="MFS general substrate transporter"/>
    <property type="match status" value="1"/>
</dbReference>
<feature type="transmembrane region" description="Helical" evidence="6">
    <location>
        <begin position="455"/>
        <end position="475"/>
    </location>
</feature>
<dbReference type="Proteomes" id="UP000321464">
    <property type="component" value="Unassembled WGS sequence"/>
</dbReference>
<dbReference type="Gene3D" id="1.20.1250.20">
    <property type="entry name" value="MFS general substrate transporter like domains"/>
    <property type="match status" value="2"/>
</dbReference>
<feature type="transmembrane region" description="Helical" evidence="6">
    <location>
        <begin position="317"/>
        <end position="338"/>
    </location>
</feature>
<dbReference type="GO" id="GO:0022857">
    <property type="term" value="F:transmembrane transporter activity"/>
    <property type="evidence" value="ECO:0007669"/>
    <property type="project" value="InterPro"/>
</dbReference>
<keyword evidence="9" id="KW-1185">Reference proteome</keyword>
<evidence type="ECO:0000256" key="2">
    <source>
        <dbReference type="ARBA" id="ARBA00022448"/>
    </source>
</evidence>
<feature type="transmembrane region" description="Helical" evidence="6">
    <location>
        <begin position="16"/>
        <end position="33"/>
    </location>
</feature>
<evidence type="ECO:0000256" key="1">
    <source>
        <dbReference type="ARBA" id="ARBA00004141"/>
    </source>
</evidence>
<feature type="transmembrane region" description="Helical" evidence="6">
    <location>
        <begin position="54"/>
        <end position="75"/>
    </location>
</feature>
<evidence type="ECO:0000256" key="4">
    <source>
        <dbReference type="ARBA" id="ARBA00022989"/>
    </source>
</evidence>
<name>A0A512AIZ5_9SPHN</name>
<sequence>MEMTDKPKQWFGVDRYSWYALFVLVIVYIINFVDRQLLTILAVDIKHDLGISDAQFGFLYGTAFGVFYALFGIPLGKLADRAMRTRVLAAGLALWSMMTAFSGLSRSFLQLGAARIGVGVGEATAGPCSYSLLGDYFPAHRRATAVAIFSSGIYLGGGFSLYIGTAIAGGWNHAFPIHARPFGLAGWQAAFLAVGLPGLALALWVRSLREPIRGRFEAAPADDAPRPATQPATVAAFMRDLAAIVPPFTLLAAARRGNGALLGNLAIAAGLAVLGTALSFLIGDPAQWIALGIGTYAIASWAVALRHDDPEAFSVIWASKSVVGLNLGYGLMCVITYANSAFGPSLVIREFGATAGAVALIVGGSAAVGGALGVIAGGALGDRLAGDRYHSRRILVVIAALLTSLVPNCIMLATHSLTVVYICVFPMWFLASCALGGAAGTIVNIVPATTRATATAAFFLFATMVGLALGPYAAGKISGAFGANLRIGLAGILVVVPFALVALEVCRRDLISRER</sequence>
<organism evidence="8 9">
    <name type="scientific">Novosphingobium sediminis</name>
    <dbReference type="NCBI Taxonomy" id="707214"/>
    <lineage>
        <taxon>Bacteria</taxon>
        <taxon>Pseudomonadati</taxon>
        <taxon>Pseudomonadota</taxon>
        <taxon>Alphaproteobacteria</taxon>
        <taxon>Sphingomonadales</taxon>
        <taxon>Sphingomonadaceae</taxon>
        <taxon>Novosphingobium</taxon>
    </lineage>
</organism>
<evidence type="ECO:0000313" key="9">
    <source>
        <dbReference type="Proteomes" id="UP000321464"/>
    </source>
</evidence>
<feature type="transmembrane region" description="Helical" evidence="6">
    <location>
        <begin position="184"/>
        <end position="205"/>
    </location>
</feature>
<protein>
    <recommendedName>
        <fullName evidence="7">Major facilitator superfamily (MFS) profile domain-containing protein</fullName>
    </recommendedName>
</protein>
<feature type="transmembrane region" description="Helical" evidence="6">
    <location>
        <begin position="261"/>
        <end position="282"/>
    </location>
</feature>
<comment type="caution">
    <text evidence="8">The sequence shown here is derived from an EMBL/GenBank/DDBJ whole genome shotgun (WGS) entry which is preliminary data.</text>
</comment>
<dbReference type="InterPro" id="IPR020846">
    <property type="entry name" value="MFS_dom"/>
</dbReference>
<dbReference type="PANTHER" id="PTHR23505:SF79">
    <property type="entry name" value="PROTEIN SPINSTER"/>
    <property type="match status" value="1"/>
</dbReference>
<dbReference type="RefSeq" id="WP_246135092.1">
    <property type="nucleotide sequence ID" value="NZ_BJYR01000010.1"/>
</dbReference>
<dbReference type="PROSITE" id="PS50850">
    <property type="entry name" value="MFS"/>
    <property type="match status" value="1"/>
</dbReference>
<evidence type="ECO:0000259" key="7">
    <source>
        <dbReference type="PROSITE" id="PS50850"/>
    </source>
</evidence>
<feature type="transmembrane region" description="Helical" evidence="6">
    <location>
        <begin position="143"/>
        <end position="164"/>
    </location>
</feature>
<evidence type="ECO:0000256" key="5">
    <source>
        <dbReference type="ARBA" id="ARBA00023136"/>
    </source>
</evidence>
<dbReference type="EMBL" id="BJYR01000010">
    <property type="protein sequence ID" value="GEN99687.1"/>
    <property type="molecule type" value="Genomic_DNA"/>
</dbReference>
<keyword evidence="3 6" id="KW-0812">Transmembrane</keyword>
<dbReference type="InterPro" id="IPR011701">
    <property type="entry name" value="MFS"/>
</dbReference>
<reference evidence="8 9" key="1">
    <citation type="submission" date="2019-07" db="EMBL/GenBank/DDBJ databases">
        <title>Whole genome shotgun sequence of Novosphingobium sediminis NBRC 106119.</title>
        <authorList>
            <person name="Hosoyama A."/>
            <person name="Uohara A."/>
            <person name="Ohji S."/>
            <person name="Ichikawa N."/>
        </authorList>
    </citation>
    <scope>NUCLEOTIDE SEQUENCE [LARGE SCALE GENOMIC DNA]</scope>
    <source>
        <strain evidence="8 9">NBRC 106119</strain>
    </source>
</reference>
<feature type="transmembrane region" description="Helical" evidence="6">
    <location>
        <begin position="358"/>
        <end position="381"/>
    </location>
</feature>
<dbReference type="PANTHER" id="PTHR23505">
    <property type="entry name" value="SPINSTER"/>
    <property type="match status" value="1"/>
</dbReference>
<feature type="transmembrane region" description="Helical" evidence="6">
    <location>
        <begin position="487"/>
        <end position="506"/>
    </location>
</feature>
<evidence type="ECO:0000256" key="3">
    <source>
        <dbReference type="ARBA" id="ARBA00022692"/>
    </source>
</evidence>
<evidence type="ECO:0000256" key="6">
    <source>
        <dbReference type="SAM" id="Phobius"/>
    </source>
</evidence>
<keyword evidence="5 6" id="KW-0472">Membrane</keyword>
<accession>A0A512AIZ5</accession>
<gene>
    <name evidence="8" type="ORF">NSE01_15200</name>
</gene>
<feature type="transmembrane region" description="Helical" evidence="6">
    <location>
        <begin position="393"/>
        <end position="413"/>
    </location>
</feature>
<keyword evidence="4 6" id="KW-1133">Transmembrane helix</keyword>
<dbReference type="GO" id="GO:0016020">
    <property type="term" value="C:membrane"/>
    <property type="evidence" value="ECO:0007669"/>
    <property type="project" value="UniProtKB-SubCell"/>
</dbReference>
<feature type="transmembrane region" description="Helical" evidence="6">
    <location>
        <begin position="419"/>
        <end position="443"/>
    </location>
</feature>
<dbReference type="InterPro" id="IPR044770">
    <property type="entry name" value="MFS_spinster-like"/>
</dbReference>
<feature type="transmembrane region" description="Helical" evidence="6">
    <location>
        <begin position="288"/>
        <end position="305"/>
    </location>
</feature>
<dbReference type="Pfam" id="PF07690">
    <property type="entry name" value="MFS_1"/>
    <property type="match status" value="1"/>
</dbReference>